<sequence>MFRRSQTDTDGHHENSNNLNPQNNYSCSLMSHSKNTVCTTPMRSSFRRYFLADTWHTPSLAQKKIDSEFHFSTKIDCESPGYSSRVVRYNEEQGKPQPSHLCKYDKLGVFPIVHFFKKELPYLRRKGVKAQFSLNSLEISKLYAPDHNQLLLEEMIKSSPGSQETVSNNPESNTKSVLDALKEISGKRIHADGEEFILKEDGKRMYINYDSESNSSKRVKQNSQVEDFTRAISPIRTAILLDELMASCSSMDEQKKSNITRHSVQTVTPLKPFTTAEYVDVETQTNESQVSTNSTSIDNTKEVTKEVINPSKTRREVKVKKVSPIKIFDETPLETMRKNRLTALMGSLTENKLQNKIPLSTQQSEDKFVLDKPLVSILVGNTKNLRKSVKHVTFDVPEVVDLSDAGNNTNASKDVFFRKTDIDITRTSTAICSPIVSASITESDSSQKMSGNFIDNVTPLLNSSNTLVNHNQKIPNSKVNLSTSLSSSQVILNNTVTWPFTQNQHLVFINDTVEKNVSECNAANASVINKGVGIQLKKKMVDNSFTTEINETAFPAANTSQTTELKETVCTQTLTMAAPVTFTAPTTSINSKSTTSCGQENSNIFSDTSTNQSFSIPSVGPFSINKCQTGSTQQVIGTSAVSINTFEQPVISQTSCTFPTNSHMKTSTQTFNTCSVPTNEPTSFVGVSSSQLTTPNFASSSFGSNNSSLNLFSTTVVTKSPLTFSVATTPNQLSFNAHKSTSSTTSAVSSSSKEFESSNSSTSKMFPENSNKTPTNSFFFNESNCSFLKKSACNSESTTSSSYGVVGNIKTMFGYTSPTLLNDTTSNFGRSSGNRAGVDAFENVITTTSAVSVTNSFTTSTDLPAFGASKNPNFTPNNFGINQKSNFNSNLGNDFKNTPPSFGSSFNKTFGGNTNVCGFATNASGALTNFDSNRDFGQTNNVGSSSSFSGMTSSFEKPVGANTGETTAFDSTNHTLASTNLTQNSQSNIFTFGTNNTNKTAIFSFATNQAVKSPFTFQEETNVNVFGNKNLSDNASSVFNSSTNSQFNVQPSGGNMFNIGVGNSTPSRMRAQHKTKRRN</sequence>
<feature type="region of interest" description="Disordered" evidence="1">
    <location>
        <begin position="1"/>
        <end position="24"/>
    </location>
</feature>
<reference evidence="2" key="1">
    <citation type="journal article" date="2023" name="G3 (Bethesda)">
        <title>Whole genome assemblies of Zophobas morio and Tenebrio molitor.</title>
        <authorList>
            <person name="Kaur S."/>
            <person name="Stinson S.A."/>
            <person name="diCenzo G.C."/>
        </authorList>
    </citation>
    <scope>NUCLEOTIDE SEQUENCE</scope>
    <source>
        <strain evidence="2">QUZm001</strain>
    </source>
</reference>
<feature type="compositionally biased region" description="Basic and acidic residues" evidence="1">
    <location>
        <begin position="1"/>
        <end position="15"/>
    </location>
</feature>
<feature type="region of interest" description="Disordered" evidence="1">
    <location>
        <begin position="737"/>
        <end position="770"/>
    </location>
</feature>
<evidence type="ECO:0000313" key="3">
    <source>
        <dbReference type="Proteomes" id="UP001168821"/>
    </source>
</evidence>
<accession>A0AA38MGZ6</accession>
<organism evidence="2 3">
    <name type="scientific">Zophobas morio</name>
    <dbReference type="NCBI Taxonomy" id="2755281"/>
    <lineage>
        <taxon>Eukaryota</taxon>
        <taxon>Metazoa</taxon>
        <taxon>Ecdysozoa</taxon>
        <taxon>Arthropoda</taxon>
        <taxon>Hexapoda</taxon>
        <taxon>Insecta</taxon>
        <taxon>Pterygota</taxon>
        <taxon>Neoptera</taxon>
        <taxon>Endopterygota</taxon>
        <taxon>Coleoptera</taxon>
        <taxon>Polyphaga</taxon>
        <taxon>Cucujiformia</taxon>
        <taxon>Tenebrionidae</taxon>
        <taxon>Zophobas</taxon>
    </lineage>
</organism>
<dbReference type="AlphaFoldDB" id="A0AA38MGZ6"/>
<keyword evidence="3" id="KW-1185">Reference proteome</keyword>
<feature type="region of interest" description="Disordered" evidence="1">
    <location>
        <begin position="1060"/>
        <end position="1079"/>
    </location>
</feature>
<evidence type="ECO:0000313" key="2">
    <source>
        <dbReference type="EMBL" id="KAJ3655479.1"/>
    </source>
</evidence>
<gene>
    <name evidence="2" type="ORF">Zmor_014610</name>
</gene>
<proteinExistence type="predicted"/>
<evidence type="ECO:0000256" key="1">
    <source>
        <dbReference type="SAM" id="MobiDB-lite"/>
    </source>
</evidence>
<dbReference type="EMBL" id="JALNTZ010000004">
    <property type="protein sequence ID" value="KAJ3655479.1"/>
    <property type="molecule type" value="Genomic_DNA"/>
</dbReference>
<name>A0AA38MGZ6_9CUCU</name>
<feature type="compositionally biased region" description="Low complexity" evidence="1">
    <location>
        <begin position="740"/>
        <end position="763"/>
    </location>
</feature>
<comment type="caution">
    <text evidence="2">The sequence shown here is derived from an EMBL/GenBank/DDBJ whole genome shotgun (WGS) entry which is preliminary data.</text>
</comment>
<dbReference type="Proteomes" id="UP001168821">
    <property type="component" value="Unassembled WGS sequence"/>
</dbReference>
<feature type="compositionally biased region" description="Basic residues" evidence="1">
    <location>
        <begin position="1070"/>
        <end position="1079"/>
    </location>
</feature>
<protein>
    <submittedName>
        <fullName evidence="2">Uncharacterized protein</fullName>
    </submittedName>
</protein>